<keyword evidence="10" id="KW-1185">Reference proteome</keyword>
<dbReference type="Pfam" id="PF00263">
    <property type="entry name" value="Secretin"/>
    <property type="match status" value="1"/>
</dbReference>
<protein>
    <submittedName>
        <fullName evidence="9">Type 3 secretion system secretin</fullName>
    </submittedName>
</protein>
<dbReference type="AlphaFoldDB" id="A0A7U7ER20"/>
<dbReference type="PRINTS" id="PR01032">
    <property type="entry name" value="PHAGEIV"/>
</dbReference>
<dbReference type="InterPro" id="IPR005644">
    <property type="entry name" value="NolW-like"/>
</dbReference>
<dbReference type="InterPro" id="IPR050810">
    <property type="entry name" value="Bact_Secretion_Sys_Channel"/>
</dbReference>
<evidence type="ECO:0000259" key="7">
    <source>
        <dbReference type="Pfam" id="PF00263"/>
    </source>
</evidence>
<evidence type="ECO:0000313" key="9">
    <source>
        <dbReference type="EMBL" id="CAD5109568.1"/>
    </source>
</evidence>
<evidence type="ECO:0000256" key="5">
    <source>
        <dbReference type="RuleBase" id="RU004004"/>
    </source>
</evidence>
<name>A0A7U7ER20_9GAMM</name>
<organism evidence="9 10">
    <name type="scientific">Zestomonas carbonaria</name>
    <dbReference type="NCBI Taxonomy" id="2762745"/>
    <lineage>
        <taxon>Bacteria</taxon>
        <taxon>Pseudomonadati</taxon>
        <taxon>Pseudomonadota</taxon>
        <taxon>Gammaproteobacteria</taxon>
        <taxon>Pseudomonadales</taxon>
        <taxon>Pseudomonadaceae</taxon>
        <taxon>Zestomonas</taxon>
    </lineage>
</organism>
<dbReference type="GO" id="GO:0015627">
    <property type="term" value="C:type II protein secretion system complex"/>
    <property type="evidence" value="ECO:0007669"/>
    <property type="project" value="TreeGrafter"/>
</dbReference>
<evidence type="ECO:0000256" key="2">
    <source>
        <dbReference type="ARBA" id="ARBA00022729"/>
    </source>
</evidence>
<dbReference type="GO" id="GO:0009306">
    <property type="term" value="P:protein secretion"/>
    <property type="evidence" value="ECO:0007669"/>
    <property type="project" value="InterPro"/>
</dbReference>
<keyword evidence="3 6" id="KW-0472">Membrane</keyword>
<dbReference type="InterPro" id="IPR004846">
    <property type="entry name" value="T2SS/T3SS_dom"/>
</dbReference>
<evidence type="ECO:0000256" key="6">
    <source>
        <dbReference type="SAM" id="Phobius"/>
    </source>
</evidence>
<dbReference type="Pfam" id="PF03958">
    <property type="entry name" value="Secretin_N"/>
    <property type="match status" value="1"/>
</dbReference>
<evidence type="ECO:0000259" key="8">
    <source>
        <dbReference type="Pfam" id="PF03958"/>
    </source>
</evidence>
<proteinExistence type="inferred from homology"/>
<dbReference type="Gene3D" id="3.30.1370.120">
    <property type="match status" value="1"/>
</dbReference>
<keyword evidence="6" id="KW-1133">Transmembrane helix</keyword>
<dbReference type="Proteomes" id="UP000583387">
    <property type="component" value="Unassembled WGS sequence"/>
</dbReference>
<sequence length="456" mass="48442">MSDREQTWTCVYFAALIAILMAVTTLFSPAARCAERVELYDATLQDFVEWASLKLNKSVVVGSDISGAPISIFATFEGAEQLQALIENAVTSAGYRFAARGDTLLISSQPIPEPLDLKTRVFQLQHLQSDFAYQSIVDVLRSRQDETERGSTSIMATPSPTSNAVIVTATEQQLDIVDSILGEIDKPRRQVVITAVVAELADSDFDALGLNVGLDDKRIELGGISLRGSDVSDLGFSLTFSGPTLSAFLQAVKVTGNNRILSTPQLLTLNREPASIVVGQNVPFITGQTTSGSTPASDPFQTIVRQDVGVSLDVTPFITPSGAIELLVDQSASSVSDDKSAADIITNTRRISTKVQLPDGGGLLLGGLRSEQTDRSESRVPFLSDIPLIGPVFRSTSERRRGTNLVVLLTASIHKPSDGVAVPDAVRSLVPQAAEQVRGHFGAAGGAAHLAGRAAP</sequence>
<evidence type="ECO:0000256" key="4">
    <source>
        <dbReference type="RuleBase" id="RU004003"/>
    </source>
</evidence>
<feature type="domain" description="Type II/III secretion system secretin-like" evidence="7">
    <location>
        <begin position="252"/>
        <end position="413"/>
    </location>
</feature>
<comment type="subcellular location">
    <subcellularLocation>
        <location evidence="5">Cell outer membrane</location>
    </subcellularLocation>
    <subcellularLocation>
        <location evidence="1">Membrane</location>
    </subcellularLocation>
</comment>
<evidence type="ECO:0000256" key="1">
    <source>
        <dbReference type="ARBA" id="ARBA00004370"/>
    </source>
</evidence>
<dbReference type="GO" id="GO:0009279">
    <property type="term" value="C:cell outer membrane"/>
    <property type="evidence" value="ECO:0007669"/>
    <property type="project" value="UniProtKB-SubCell"/>
</dbReference>
<gene>
    <name evidence="9" type="primary">sctC_2</name>
    <name evidence="9" type="ORF">PSEWESI4_03873</name>
</gene>
<dbReference type="PRINTS" id="PR00811">
    <property type="entry name" value="BCTERIALGSPD"/>
</dbReference>
<accession>A0A7U7ER20</accession>
<keyword evidence="6" id="KW-0812">Transmembrane</keyword>
<dbReference type="InterPro" id="IPR038591">
    <property type="entry name" value="NolW-like_sf"/>
</dbReference>
<keyword evidence="5" id="KW-0813">Transport</keyword>
<keyword evidence="2" id="KW-0732">Signal</keyword>
<reference evidence="9 10" key="1">
    <citation type="submission" date="2020-08" db="EMBL/GenBank/DDBJ databases">
        <authorList>
            <person name="Criscuolo A."/>
        </authorList>
    </citation>
    <scope>NUCLEOTIDE SEQUENCE [LARGE SCALE GENOMIC DNA]</scope>
    <source>
        <strain evidence="9">CIP111764</strain>
    </source>
</reference>
<comment type="similarity">
    <text evidence="4">Belongs to the bacterial secretin family.</text>
</comment>
<feature type="transmembrane region" description="Helical" evidence="6">
    <location>
        <begin position="7"/>
        <end position="27"/>
    </location>
</feature>
<dbReference type="PANTHER" id="PTHR30332">
    <property type="entry name" value="PROBABLE GENERAL SECRETION PATHWAY PROTEIN D"/>
    <property type="match status" value="1"/>
</dbReference>
<dbReference type="EMBL" id="CAJFCI010000076">
    <property type="protein sequence ID" value="CAD5109568.1"/>
    <property type="molecule type" value="Genomic_DNA"/>
</dbReference>
<dbReference type="PANTHER" id="PTHR30332:SF24">
    <property type="entry name" value="SECRETIN GSPD-RELATED"/>
    <property type="match status" value="1"/>
</dbReference>
<evidence type="ECO:0000313" key="10">
    <source>
        <dbReference type="Proteomes" id="UP000583387"/>
    </source>
</evidence>
<evidence type="ECO:0000256" key="3">
    <source>
        <dbReference type="ARBA" id="ARBA00023136"/>
    </source>
</evidence>
<comment type="caution">
    <text evidence="9">The sequence shown here is derived from an EMBL/GenBank/DDBJ whole genome shotgun (WGS) entry which is preliminary data.</text>
</comment>
<dbReference type="RefSeq" id="WP_235978970.1">
    <property type="nucleotide sequence ID" value="NZ_CAJFCI010000076.1"/>
</dbReference>
<feature type="domain" description="NolW-like" evidence="8">
    <location>
        <begin position="119"/>
        <end position="190"/>
    </location>
</feature>
<dbReference type="InterPro" id="IPR001775">
    <property type="entry name" value="GspD/PilQ"/>
</dbReference>